<protein>
    <submittedName>
        <fullName evidence="2">Uncharacterized protein</fullName>
    </submittedName>
</protein>
<evidence type="ECO:0000313" key="3">
    <source>
        <dbReference type="Proteomes" id="UP000019462"/>
    </source>
</evidence>
<reference evidence="2 3" key="1">
    <citation type="journal article" date="2014" name="Genome Announc.">
        <title>Genome sequence of the basidiomycetous fungus Pseudozyma aphidis DSM70725, an efficient producer of biosurfactant mannosylerythritol lipids.</title>
        <authorList>
            <person name="Lorenz S."/>
            <person name="Guenther M."/>
            <person name="Grumaz C."/>
            <person name="Rupp S."/>
            <person name="Zibek S."/>
            <person name="Sohn K."/>
        </authorList>
    </citation>
    <scope>NUCLEOTIDE SEQUENCE [LARGE SCALE GENOMIC DNA]</scope>
    <source>
        <strain evidence="3">ATCC 32657 / CBS 517.83 / DSM 70725 / JCM 10318 / NBRC 10182 / NRRL Y-7954 / St-0401</strain>
    </source>
</reference>
<dbReference type="AlphaFoldDB" id="W3VI45"/>
<name>W3VI45_MOEAP</name>
<feature type="region of interest" description="Disordered" evidence="1">
    <location>
        <begin position="120"/>
        <end position="163"/>
    </location>
</feature>
<sequence length="177" mass="18755">MHAPGSVMDVYEAAFWPFLDRRLVCTVVPNEARLRALQQLSRGRAFRQPGISSRPELATGPRSTKKALMPPVSAQEETAAVPSDVPERPGYPLESPSQGSTFVPADTVDMAHSASCDCATASEQRAVPKQSAPSEPCLARAAPTASDPVDPPQRPRPDGLGSAALGLLGIHCELFLS</sequence>
<accession>W3VI45</accession>
<dbReference type="HOGENOM" id="CLU_1518518_0_0_1"/>
<feature type="region of interest" description="Disordered" evidence="1">
    <location>
        <begin position="46"/>
        <end position="104"/>
    </location>
</feature>
<evidence type="ECO:0000256" key="1">
    <source>
        <dbReference type="SAM" id="MobiDB-lite"/>
    </source>
</evidence>
<organism evidence="2 3">
    <name type="scientific">Moesziomyces aphidis</name>
    <name type="common">Pseudozyma aphidis</name>
    <dbReference type="NCBI Taxonomy" id="84754"/>
    <lineage>
        <taxon>Eukaryota</taxon>
        <taxon>Fungi</taxon>
        <taxon>Dikarya</taxon>
        <taxon>Basidiomycota</taxon>
        <taxon>Ustilaginomycotina</taxon>
        <taxon>Ustilaginomycetes</taxon>
        <taxon>Ustilaginales</taxon>
        <taxon>Ustilaginaceae</taxon>
        <taxon>Moesziomyces</taxon>
    </lineage>
</organism>
<gene>
    <name evidence="2" type="ORF">PaG_04533</name>
</gene>
<dbReference type="Proteomes" id="UP000019462">
    <property type="component" value="Unassembled WGS sequence"/>
</dbReference>
<dbReference type="EMBL" id="AWNI01000017">
    <property type="protein sequence ID" value="ETS61323.1"/>
    <property type="molecule type" value="Genomic_DNA"/>
</dbReference>
<evidence type="ECO:0000313" key="2">
    <source>
        <dbReference type="EMBL" id="ETS61323.1"/>
    </source>
</evidence>
<proteinExistence type="predicted"/>
<comment type="caution">
    <text evidence="2">The sequence shown here is derived from an EMBL/GenBank/DDBJ whole genome shotgun (WGS) entry which is preliminary data.</text>
</comment>
<keyword evidence="3" id="KW-1185">Reference proteome</keyword>